<comment type="function">
    <text evidence="12">Plays a role in the flagellum-specific transport system.</text>
</comment>
<keyword evidence="5 12" id="KW-0812">Transmembrane</keyword>
<comment type="subcellular location">
    <subcellularLocation>
        <location evidence="12">Cell membrane</location>
        <topology evidence="12">Multi-pass membrane protein</topology>
    </subcellularLocation>
    <subcellularLocation>
        <location evidence="12">Bacterial flagellum basal body</location>
    </subcellularLocation>
</comment>
<dbReference type="PROSITE" id="PS01060">
    <property type="entry name" value="FLIP_1"/>
    <property type="match status" value="1"/>
</dbReference>
<keyword evidence="10" id="KW-0975">Bacterial flagellum</keyword>
<comment type="caution">
    <text evidence="12">Lacks conserved residue(s) required for the propagation of feature annotation.</text>
</comment>
<protein>
    <recommendedName>
        <fullName evidence="2 12">Flagellar biosynthetic protein FliP</fullName>
    </recommendedName>
</protein>
<dbReference type="PANTHER" id="PTHR30587">
    <property type="entry name" value="FLAGELLAR BIOSYNTHETIC PROTEIN FLIP"/>
    <property type="match status" value="1"/>
</dbReference>
<evidence type="ECO:0000256" key="7">
    <source>
        <dbReference type="ARBA" id="ARBA00022927"/>
    </source>
</evidence>
<feature type="chain" id="PRO_5037827404" description="Flagellar biosynthetic protein FliP" evidence="13">
    <location>
        <begin position="30"/>
        <end position="256"/>
    </location>
</feature>
<evidence type="ECO:0000256" key="1">
    <source>
        <dbReference type="ARBA" id="ARBA00006257"/>
    </source>
</evidence>
<evidence type="ECO:0000256" key="4">
    <source>
        <dbReference type="ARBA" id="ARBA00022475"/>
    </source>
</evidence>
<dbReference type="PROSITE" id="PS51257">
    <property type="entry name" value="PROKAR_LIPOPROTEIN"/>
    <property type="match status" value="1"/>
</dbReference>
<keyword evidence="13" id="KW-0732">Signal</keyword>
<comment type="caution">
    <text evidence="14">The sequence shown here is derived from an EMBL/GenBank/DDBJ whole genome shotgun (WGS) entry which is preliminary data.</text>
</comment>
<name>A0A937XC08_UNCEI</name>
<dbReference type="GO" id="GO:0009306">
    <property type="term" value="P:protein secretion"/>
    <property type="evidence" value="ECO:0007669"/>
    <property type="project" value="UniProtKB-UniRule"/>
</dbReference>
<dbReference type="AlphaFoldDB" id="A0A937XC08"/>
<evidence type="ECO:0000313" key="15">
    <source>
        <dbReference type="Proteomes" id="UP000748308"/>
    </source>
</evidence>
<dbReference type="GO" id="GO:0044781">
    <property type="term" value="P:bacterial-type flagellum organization"/>
    <property type="evidence" value="ECO:0007669"/>
    <property type="project" value="UniProtKB-UniRule"/>
</dbReference>
<dbReference type="PRINTS" id="PR01302">
    <property type="entry name" value="TYPE3IMPPROT"/>
</dbReference>
<dbReference type="NCBIfam" id="TIGR01103">
    <property type="entry name" value="fliP"/>
    <property type="match status" value="1"/>
</dbReference>
<evidence type="ECO:0000256" key="3">
    <source>
        <dbReference type="ARBA" id="ARBA00022448"/>
    </source>
</evidence>
<keyword evidence="9 12" id="KW-0472">Membrane</keyword>
<evidence type="ECO:0000256" key="8">
    <source>
        <dbReference type="ARBA" id="ARBA00022989"/>
    </source>
</evidence>
<comment type="similarity">
    <text evidence="1 12">Belongs to the FliP/MopC/SpaP family.</text>
</comment>
<evidence type="ECO:0000256" key="12">
    <source>
        <dbReference type="RuleBase" id="RU362069"/>
    </source>
</evidence>
<evidence type="ECO:0000313" key="14">
    <source>
        <dbReference type="EMBL" id="MBM3317128.1"/>
    </source>
</evidence>
<dbReference type="GO" id="GO:0009425">
    <property type="term" value="C:bacterial-type flagellum basal body"/>
    <property type="evidence" value="ECO:0007669"/>
    <property type="project" value="UniProtKB-SubCell"/>
</dbReference>
<feature type="transmembrane region" description="Helical" evidence="12">
    <location>
        <begin position="199"/>
        <end position="223"/>
    </location>
</feature>
<dbReference type="InterPro" id="IPR005838">
    <property type="entry name" value="T3SS_IM_P"/>
</dbReference>
<evidence type="ECO:0000256" key="13">
    <source>
        <dbReference type="SAM" id="SignalP"/>
    </source>
</evidence>
<evidence type="ECO:0000256" key="6">
    <source>
        <dbReference type="ARBA" id="ARBA00022795"/>
    </source>
</evidence>
<evidence type="ECO:0000256" key="11">
    <source>
        <dbReference type="ARBA" id="ARBA00023225"/>
    </source>
</evidence>
<feature type="transmembrane region" description="Helical" evidence="12">
    <location>
        <begin position="54"/>
        <end position="86"/>
    </location>
</feature>
<dbReference type="EMBL" id="VGIY01000079">
    <property type="protein sequence ID" value="MBM3317128.1"/>
    <property type="molecule type" value="Genomic_DNA"/>
</dbReference>
<proteinExistence type="inferred from homology"/>
<sequence>MNPGIRLTLCALAAIAVAAGCGALSPASAGASFTLSFDDAPGGAAQPQKVSTALQILLLLTVLTVAPALVLMVTSFTRIVVVLSFVRQALSTQQMPPNQVLVGLALLMTFFVMTPTWNAVHDQAVRPYLEGEVSVTEALKTGAVPLREFMLKQTREKDLELFVGMSGRPRPESPAELSLAAIVPAFMISELRTAFQMGFVIYLPFLIVDMVIASVLMSMGMLMLPPAMISLPFKILLFVLVDGWHLVVSSLVASFR</sequence>
<keyword evidence="14" id="KW-0282">Flagellum</keyword>
<keyword evidence="14" id="KW-0966">Cell projection</keyword>
<dbReference type="PROSITE" id="PS01061">
    <property type="entry name" value="FLIP_2"/>
    <property type="match status" value="1"/>
</dbReference>
<evidence type="ECO:0000256" key="9">
    <source>
        <dbReference type="ARBA" id="ARBA00023136"/>
    </source>
</evidence>
<organism evidence="14 15">
    <name type="scientific">Eiseniibacteriota bacterium</name>
    <dbReference type="NCBI Taxonomy" id="2212470"/>
    <lineage>
        <taxon>Bacteria</taxon>
        <taxon>Candidatus Eiseniibacteriota</taxon>
    </lineage>
</organism>
<keyword evidence="11 12" id="KW-1006">Bacterial flagellum protein export</keyword>
<accession>A0A937XC08</accession>
<keyword evidence="7 12" id="KW-0653">Protein transport</keyword>
<evidence type="ECO:0000256" key="10">
    <source>
        <dbReference type="ARBA" id="ARBA00023143"/>
    </source>
</evidence>
<dbReference type="InterPro" id="IPR005837">
    <property type="entry name" value="FliP"/>
</dbReference>
<keyword evidence="3 12" id="KW-0813">Transport</keyword>
<evidence type="ECO:0000256" key="5">
    <source>
        <dbReference type="ARBA" id="ARBA00022692"/>
    </source>
</evidence>
<keyword evidence="14" id="KW-0969">Cilium</keyword>
<keyword evidence="6 12" id="KW-1005">Bacterial flagellum biogenesis</keyword>
<keyword evidence="4 12" id="KW-1003">Cell membrane</keyword>
<dbReference type="PRINTS" id="PR00951">
    <property type="entry name" value="FLGBIOSNFLIP"/>
</dbReference>
<feature type="transmembrane region" description="Helical" evidence="12">
    <location>
        <begin position="235"/>
        <end position="255"/>
    </location>
</feature>
<evidence type="ECO:0000256" key="2">
    <source>
        <dbReference type="ARBA" id="ARBA00021714"/>
    </source>
</evidence>
<dbReference type="PANTHER" id="PTHR30587:SF0">
    <property type="entry name" value="FLAGELLAR BIOSYNTHETIC PROTEIN FLIP"/>
    <property type="match status" value="1"/>
</dbReference>
<keyword evidence="8 12" id="KW-1133">Transmembrane helix</keyword>
<dbReference type="Pfam" id="PF00813">
    <property type="entry name" value="FliP"/>
    <property type="match status" value="1"/>
</dbReference>
<dbReference type="GO" id="GO:0005886">
    <property type="term" value="C:plasma membrane"/>
    <property type="evidence" value="ECO:0007669"/>
    <property type="project" value="UniProtKB-SubCell"/>
</dbReference>
<dbReference type="NCBIfam" id="NF009438">
    <property type="entry name" value="PRK12797.1"/>
    <property type="match status" value="1"/>
</dbReference>
<reference evidence="14" key="1">
    <citation type="submission" date="2019-03" db="EMBL/GenBank/DDBJ databases">
        <title>Lake Tanganyika Metagenome-Assembled Genomes (MAGs).</title>
        <authorList>
            <person name="Tran P."/>
        </authorList>
    </citation>
    <scope>NUCLEOTIDE SEQUENCE</scope>
    <source>
        <strain evidence="14">M_DeepCast_400m_m2_100</strain>
    </source>
</reference>
<dbReference type="Proteomes" id="UP000748308">
    <property type="component" value="Unassembled WGS sequence"/>
</dbReference>
<gene>
    <name evidence="12 14" type="primary">fliP</name>
    <name evidence="14" type="ORF">FJY75_04665</name>
</gene>
<feature type="signal peptide" evidence="13">
    <location>
        <begin position="1"/>
        <end position="29"/>
    </location>
</feature>